<dbReference type="OrthoDB" id="490503at2"/>
<dbReference type="EMBL" id="ANNX02000026">
    <property type="protein sequence ID" value="KYC40911.1"/>
    <property type="molecule type" value="Genomic_DNA"/>
</dbReference>
<keyword evidence="2" id="KW-1185">Reference proteome</keyword>
<dbReference type="RefSeq" id="WP_017739765.1">
    <property type="nucleotide sequence ID" value="NZ_KQ976354.1"/>
</dbReference>
<dbReference type="AlphaFoldDB" id="A0A139X877"/>
<dbReference type="STRING" id="128403.WA1_25180"/>
<sequence length="165" mass="17995">METLTSAAIATLLLTKMIEKVGEKVGEKLPDLGSKALEQMGKLKQVLWRKAPETASAIERVTYQPELVEQQSEDYGLEVLTEKMEVAAKADPEVAEIVEALATEVRPQLPENVVRQVMASGIKAKGKIKAGDMNQEAKPATKVEQVMGSDIETEGDIEFGNLTQK</sequence>
<evidence type="ECO:0000313" key="1">
    <source>
        <dbReference type="EMBL" id="KYC40911.1"/>
    </source>
</evidence>
<evidence type="ECO:0000313" key="2">
    <source>
        <dbReference type="Proteomes" id="UP000076925"/>
    </source>
</evidence>
<proteinExistence type="predicted"/>
<gene>
    <name evidence="1" type="ORF">WA1_25180</name>
</gene>
<reference evidence="1 2" key="1">
    <citation type="journal article" date="2013" name="Genome Biol. Evol.">
        <title>Genomes of Stigonematalean cyanobacteria (subsection V) and the evolution of oxygenic photosynthesis from prokaryotes to plastids.</title>
        <authorList>
            <person name="Dagan T."/>
            <person name="Roettger M."/>
            <person name="Stucken K."/>
            <person name="Landan G."/>
            <person name="Koch R."/>
            <person name="Major P."/>
            <person name="Gould S.B."/>
            <person name="Goremykin V.V."/>
            <person name="Rippka R."/>
            <person name="Tandeau de Marsac N."/>
            <person name="Gugger M."/>
            <person name="Lockhart P.J."/>
            <person name="Allen J.F."/>
            <person name="Brune I."/>
            <person name="Maus I."/>
            <person name="Puhler A."/>
            <person name="Martin W.F."/>
        </authorList>
    </citation>
    <scope>NUCLEOTIDE SEQUENCE [LARGE SCALE GENOMIC DNA]</scope>
    <source>
        <strain evidence="1 2">PCC 7110</strain>
    </source>
</reference>
<name>A0A139X877_9CYAN</name>
<protein>
    <submittedName>
        <fullName evidence="1">Uncharacterized protein</fullName>
    </submittedName>
</protein>
<dbReference type="Proteomes" id="UP000076925">
    <property type="component" value="Unassembled WGS sequence"/>
</dbReference>
<comment type="caution">
    <text evidence="1">The sequence shown here is derived from an EMBL/GenBank/DDBJ whole genome shotgun (WGS) entry which is preliminary data.</text>
</comment>
<accession>A0A139X877</accession>
<organism evidence="1 2">
    <name type="scientific">Scytonema hofmannii PCC 7110</name>
    <dbReference type="NCBI Taxonomy" id="128403"/>
    <lineage>
        <taxon>Bacteria</taxon>
        <taxon>Bacillati</taxon>
        <taxon>Cyanobacteriota</taxon>
        <taxon>Cyanophyceae</taxon>
        <taxon>Nostocales</taxon>
        <taxon>Scytonemataceae</taxon>
        <taxon>Scytonema</taxon>
    </lineage>
</organism>